<keyword evidence="3" id="KW-1185">Reference proteome</keyword>
<protein>
    <submittedName>
        <fullName evidence="2">Uncharacterized protein</fullName>
    </submittedName>
</protein>
<evidence type="ECO:0000256" key="1">
    <source>
        <dbReference type="SAM" id="MobiDB-lite"/>
    </source>
</evidence>
<dbReference type="Proteomes" id="UP000663879">
    <property type="component" value="Unassembled WGS sequence"/>
</dbReference>
<proteinExistence type="predicted"/>
<gene>
    <name evidence="2" type="ORF">OXX778_LOCUS10625</name>
</gene>
<evidence type="ECO:0000313" key="3">
    <source>
        <dbReference type="Proteomes" id="UP000663879"/>
    </source>
</evidence>
<reference evidence="2" key="1">
    <citation type="submission" date="2021-02" db="EMBL/GenBank/DDBJ databases">
        <authorList>
            <person name="Nowell W R."/>
        </authorList>
    </citation>
    <scope>NUCLEOTIDE SEQUENCE</scope>
    <source>
        <strain evidence="2">Ploen Becks lab</strain>
    </source>
</reference>
<dbReference type="EMBL" id="CAJNOC010001707">
    <property type="protein sequence ID" value="CAF0885217.1"/>
    <property type="molecule type" value="Genomic_DNA"/>
</dbReference>
<name>A0A813YJW0_9BILA</name>
<accession>A0A813YJW0</accession>
<dbReference type="AlphaFoldDB" id="A0A813YJW0"/>
<organism evidence="2 3">
    <name type="scientific">Brachionus calyciflorus</name>
    <dbReference type="NCBI Taxonomy" id="104777"/>
    <lineage>
        <taxon>Eukaryota</taxon>
        <taxon>Metazoa</taxon>
        <taxon>Spiralia</taxon>
        <taxon>Gnathifera</taxon>
        <taxon>Rotifera</taxon>
        <taxon>Eurotatoria</taxon>
        <taxon>Monogononta</taxon>
        <taxon>Pseudotrocha</taxon>
        <taxon>Ploima</taxon>
        <taxon>Brachionidae</taxon>
        <taxon>Brachionus</taxon>
    </lineage>
</organism>
<comment type="caution">
    <text evidence="2">The sequence shown here is derived from an EMBL/GenBank/DDBJ whole genome shotgun (WGS) entry which is preliminary data.</text>
</comment>
<feature type="region of interest" description="Disordered" evidence="1">
    <location>
        <begin position="1"/>
        <end position="33"/>
    </location>
</feature>
<feature type="compositionally biased region" description="Basic and acidic residues" evidence="1">
    <location>
        <begin position="1"/>
        <end position="25"/>
    </location>
</feature>
<evidence type="ECO:0000313" key="2">
    <source>
        <dbReference type="EMBL" id="CAF0885217.1"/>
    </source>
</evidence>
<sequence>MDNKNNKIEDPKINQDNKKGEELKMNPENPSISEDLKSKIESQRNKSWQQILKMTFPGVRKKAYRNDAAIRIYISFLKRSNKTARSEKPTEERNKK</sequence>